<proteinExistence type="predicted"/>
<dbReference type="EMBL" id="MHUZ01000038">
    <property type="protein sequence ID" value="OHA84567.1"/>
    <property type="molecule type" value="Genomic_DNA"/>
</dbReference>
<dbReference type="AlphaFoldDB" id="A0A1G2SHK8"/>
<sequence>MKATFLGALSFIGIAILVVLVLGPDRTSWRERNQNQETPNSSLENSAANLEVNVGMRAPDGITPAAGVCDGPTGAVVSVAIMDDVPSPRCAKVSAGQKIRVENRTMERITIFFEGTSNAIASRQYSIVPGDAVLIDTPVESYLSPGVHHLNVSGYSSPEIWFGALNEGSLELPDR</sequence>
<keyword evidence="1" id="KW-1133">Transmembrane helix</keyword>
<dbReference type="STRING" id="1802730.A2591_03290"/>
<keyword evidence="1" id="KW-0472">Membrane</keyword>
<comment type="caution">
    <text evidence="2">The sequence shown here is derived from an EMBL/GenBank/DDBJ whole genome shotgun (WGS) entry which is preliminary data.</text>
</comment>
<reference evidence="2 3" key="1">
    <citation type="journal article" date="2016" name="Nat. Commun.">
        <title>Thousands of microbial genomes shed light on interconnected biogeochemical processes in an aquifer system.</title>
        <authorList>
            <person name="Anantharaman K."/>
            <person name="Brown C.T."/>
            <person name="Hug L.A."/>
            <person name="Sharon I."/>
            <person name="Castelle C.J."/>
            <person name="Probst A.J."/>
            <person name="Thomas B.C."/>
            <person name="Singh A."/>
            <person name="Wilkins M.J."/>
            <person name="Karaoz U."/>
            <person name="Brodie E.L."/>
            <person name="Williams K.H."/>
            <person name="Hubbard S.S."/>
            <person name="Banfield J.F."/>
        </authorList>
    </citation>
    <scope>NUCLEOTIDE SEQUENCE [LARGE SCALE GENOMIC DNA]</scope>
</reference>
<accession>A0A1G2SHK8</accession>
<evidence type="ECO:0000256" key="1">
    <source>
        <dbReference type="SAM" id="Phobius"/>
    </source>
</evidence>
<protein>
    <submittedName>
        <fullName evidence="2">Uncharacterized protein</fullName>
    </submittedName>
</protein>
<dbReference type="Proteomes" id="UP000178168">
    <property type="component" value="Unassembled WGS sequence"/>
</dbReference>
<evidence type="ECO:0000313" key="2">
    <source>
        <dbReference type="EMBL" id="OHA84567.1"/>
    </source>
</evidence>
<gene>
    <name evidence="2" type="ORF">A2591_03290</name>
</gene>
<feature type="transmembrane region" description="Helical" evidence="1">
    <location>
        <begin position="6"/>
        <end position="23"/>
    </location>
</feature>
<evidence type="ECO:0000313" key="3">
    <source>
        <dbReference type="Proteomes" id="UP000178168"/>
    </source>
</evidence>
<organism evidence="2 3">
    <name type="scientific">Candidatus Yonathbacteria bacterium RIFOXYD1_FULL_52_36</name>
    <dbReference type="NCBI Taxonomy" id="1802730"/>
    <lineage>
        <taxon>Bacteria</taxon>
        <taxon>Candidatus Yonathiibacteriota</taxon>
    </lineage>
</organism>
<keyword evidence="1" id="KW-0812">Transmembrane</keyword>
<name>A0A1G2SHK8_9BACT</name>